<feature type="non-terminal residue" evidence="2">
    <location>
        <position position="42"/>
    </location>
</feature>
<proteinExistence type="predicted"/>
<keyword evidence="1" id="KW-0472">Membrane</keyword>
<sequence>MKRYFITGLLIWVPLAITAWVLVLIVGTMDQSMHLLPTAIQP</sequence>
<protein>
    <submittedName>
        <fullName evidence="2">Uncharacterized protein</fullName>
    </submittedName>
</protein>
<feature type="transmembrane region" description="Helical" evidence="1">
    <location>
        <begin position="6"/>
        <end position="26"/>
    </location>
</feature>
<evidence type="ECO:0000256" key="1">
    <source>
        <dbReference type="SAM" id="Phobius"/>
    </source>
</evidence>
<accession>A0A6A7RRL7</accession>
<organism evidence="2 3">
    <name type="scientific">Candidatus Accumulibacter phosphatis</name>
    <dbReference type="NCBI Taxonomy" id="327160"/>
    <lineage>
        <taxon>Bacteria</taxon>
        <taxon>Pseudomonadati</taxon>
        <taxon>Pseudomonadota</taxon>
        <taxon>Betaproteobacteria</taxon>
        <taxon>Candidatus Accumulibacter</taxon>
    </lineage>
</organism>
<keyword evidence="1" id="KW-0812">Transmembrane</keyword>
<dbReference type="Proteomes" id="UP000342300">
    <property type="component" value="Unassembled WGS sequence"/>
</dbReference>
<name>A0A6A7RRL7_9PROT</name>
<evidence type="ECO:0000313" key="2">
    <source>
        <dbReference type="EMBL" id="MQM30194.1"/>
    </source>
</evidence>
<dbReference type="AlphaFoldDB" id="A0A6A7RRL7"/>
<reference evidence="2 3" key="1">
    <citation type="submission" date="2017-09" db="EMBL/GenBank/DDBJ databases">
        <title>Metagenomic Analysis Reveals Denitrifying Candidatus Accumulibacter and Flanking Population as a Source of N2O.</title>
        <authorList>
            <person name="Gao H."/>
            <person name="Mao Y."/>
            <person name="Zhao X."/>
            <person name="Liu W.-T."/>
            <person name="Zhang T."/>
            <person name="Wells G."/>
        </authorList>
    </citation>
    <scope>NUCLEOTIDE SEQUENCE [LARGE SCALE GENOMIC DNA]</scope>
    <source>
        <strain evidence="2">CANDO_2_IC</strain>
    </source>
</reference>
<gene>
    <name evidence="2" type="ORF">CRU78_06490</name>
</gene>
<keyword evidence="1" id="KW-1133">Transmembrane helix</keyword>
<comment type="caution">
    <text evidence="2">The sequence shown here is derived from an EMBL/GenBank/DDBJ whole genome shotgun (WGS) entry which is preliminary data.</text>
</comment>
<evidence type="ECO:0000313" key="3">
    <source>
        <dbReference type="Proteomes" id="UP000342300"/>
    </source>
</evidence>
<dbReference type="EMBL" id="PDHS01000139">
    <property type="protein sequence ID" value="MQM30194.1"/>
    <property type="molecule type" value="Genomic_DNA"/>
</dbReference>